<sequence length="75" mass="7939">MSNGSSSGYLKGSETCPLISFSSRALTGLVDVLLKLDSDVPHSDSLTRITNEFSALYLEAGAISWTEPLSSGFPL</sequence>
<evidence type="ECO:0000313" key="2">
    <source>
        <dbReference type="Proteomes" id="UP001472677"/>
    </source>
</evidence>
<dbReference type="Proteomes" id="UP001472677">
    <property type="component" value="Unassembled WGS sequence"/>
</dbReference>
<gene>
    <name evidence="1" type="ORF">V6N12_069137</name>
</gene>
<name>A0ABR2FCY5_9ROSI</name>
<reference evidence="1 2" key="1">
    <citation type="journal article" date="2024" name="G3 (Bethesda)">
        <title>Genome assembly of Hibiscus sabdariffa L. provides insights into metabolisms of medicinal natural products.</title>
        <authorList>
            <person name="Kim T."/>
        </authorList>
    </citation>
    <scope>NUCLEOTIDE SEQUENCE [LARGE SCALE GENOMIC DNA]</scope>
    <source>
        <strain evidence="1">TK-2024</strain>
        <tissue evidence="1">Old leaves</tissue>
    </source>
</reference>
<organism evidence="1 2">
    <name type="scientific">Hibiscus sabdariffa</name>
    <name type="common">roselle</name>
    <dbReference type="NCBI Taxonomy" id="183260"/>
    <lineage>
        <taxon>Eukaryota</taxon>
        <taxon>Viridiplantae</taxon>
        <taxon>Streptophyta</taxon>
        <taxon>Embryophyta</taxon>
        <taxon>Tracheophyta</taxon>
        <taxon>Spermatophyta</taxon>
        <taxon>Magnoliopsida</taxon>
        <taxon>eudicotyledons</taxon>
        <taxon>Gunneridae</taxon>
        <taxon>Pentapetalae</taxon>
        <taxon>rosids</taxon>
        <taxon>malvids</taxon>
        <taxon>Malvales</taxon>
        <taxon>Malvaceae</taxon>
        <taxon>Malvoideae</taxon>
        <taxon>Hibiscus</taxon>
    </lineage>
</organism>
<evidence type="ECO:0000313" key="1">
    <source>
        <dbReference type="EMBL" id="KAK8578793.1"/>
    </source>
</evidence>
<comment type="caution">
    <text evidence="1">The sequence shown here is derived from an EMBL/GenBank/DDBJ whole genome shotgun (WGS) entry which is preliminary data.</text>
</comment>
<protein>
    <submittedName>
        <fullName evidence="1">Uncharacterized protein</fullName>
    </submittedName>
</protein>
<proteinExistence type="predicted"/>
<dbReference type="EMBL" id="JBBPBM010000006">
    <property type="protein sequence ID" value="KAK8578793.1"/>
    <property type="molecule type" value="Genomic_DNA"/>
</dbReference>
<accession>A0ABR2FCY5</accession>
<keyword evidence="2" id="KW-1185">Reference proteome</keyword>